<evidence type="ECO:0000256" key="1">
    <source>
        <dbReference type="SAM" id="MobiDB-lite"/>
    </source>
</evidence>
<sequence length="381" mass="42338">MEGEPKCIPQGGAGEEDKHGKRLVTQNCGVHMNKMKNAGVVCNRITELNINSRKQISITKSDSSQMKDILSHGEDKTMGVHPAKRPLTSYSTYENQRKYFETKLVPDMQGKMSICVGRKSGSATVNIDIDEYDLGKTYNTWKRIFDKSSLQNKSNLVNNLFLTVNEEADRSDKLPVVKNRNAPYANPDGPFEKERLNLPKQARDNLDRTLTPLHCADRNSLFTKKTFHRYGDSFRLMRPHGEPPLDEVKGVRRTRFPWAHSNRLKQILSYSYAVGGDVAGGDVMNGDEISGDVMSGEKTSDDAISGDATSGDAANHANNAHLDSASPIAPPHFGSHHVNYDRVYAGEGRCSSQCHTPNDASRSMFQEQGTCYRAPSLTEIE</sequence>
<dbReference type="OrthoDB" id="387413at2759"/>
<proteinExistence type="predicted"/>
<protein>
    <recommendedName>
        <fullName evidence="4">Thioredoxin-like associated protein 1</fullName>
    </recommendedName>
</protein>
<dbReference type="Proteomes" id="UP000030640">
    <property type="component" value="Unassembled WGS sequence"/>
</dbReference>
<reference evidence="2 3" key="1">
    <citation type="submission" date="2013-02" db="EMBL/GenBank/DDBJ databases">
        <title>The Genome Sequence of Plasmodium inui San Antonio 1.</title>
        <authorList>
            <consortium name="The Broad Institute Genome Sequencing Platform"/>
            <consortium name="The Broad Institute Genome Sequencing Center for Infectious Disease"/>
            <person name="Neafsey D."/>
            <person name="Cheeseman I."/>
            <person name="Volkman S."/>
            <person name="Adams J."/>
            <person name="Walker B."/>
            <person name="Young S.K."/>
            <person name="Zeng Q."/>
            <person name="Gargeya S."/>
            <person name="Fitzgerald M."/>
            <person name="Haas B."/>
            <person name="Abouelleil A."/>
            <person name="Alvarado L."/>
            <person name="Arachchi H.M."/>
            <person name="Berlin A.M."/>
            <person name="Chapman S.B."/>
            <person name="Dewar J."/>
            <person name="Goldberg J."/>
            <person name="Griggs A."/>
            <person name="Gujja S."/>
            <person name="Hansen M."/>
            <person name="Howarth C."/>
            <person name="Imamovic A."/>
            <person name="Larimer J."/>
            <person name="McCowan C."/>
            <person name="Murphy C."/>
            <person name="Neiman D."/>
            <person name="Pearson M."/>
            <person name="Priest M."/>
            <person name="Roberts A."/>
            <person name="Saif S."/>
            <person name="Shea T."/>
            <person name="Sisk P."/>
            <person name="Sykes S."/>
            <person name="Wortman J."/>
            <person name="Nusbaum C."/>
            <person name="Birren B."/>
        </authorList>
    </citation>
    <scope>NUCLEOTIDE SEQUENCE [LARGE SCALE GENOMIC DNA]</scope>
    <source>
        <strain evidence="2 3">San Antonio 1</strain>
    </source>
</reference>
<feature type="region of interest" description="Disordered" evidence="1">
    <location>
        <begin position="1"/>
        <end position="20"/>
    </location>
</feature>
<dbReference type="RefSeq" id="XP_008817301.1">
    <property type="nucleotide sequence ID" value="XM_008819079.1"/>
</dbReference>
<dbReference type="GeneID" id="20038761"/>
<gene>
    <name evidence="2" type="ORF">C922_03487</name>
</gene>
<evidence type="ECO:0008006" key="4">
    <source>
        <dbReference type="Google" id="ProtNLM"/>
    </source>
</evidence>
<organism evidence="2 3">
    <name type="scientific">Plasmodium inui San Antonio 1</name>
    <dbReference type="NCBI Taxonomy" id="1237626"/>
    <lineage>
        <taxon>Eukaryota</taxon>
        <taxon>Sar</taxon>
        <taxon>Alveolata</taxon>
        <taxon>Apicomplexa</taxon>
        <taxon>Aconoidasida</taxon>
        <taxon>Haemosporida</taxon>
        <taxon>Plasmodiidae</taxon>
        <taxon>Plasmodium</taxon>
        <taxon>Plasmodium (Plasmodium)</taxon>
    </lineage>
</organism>
<evidence type="ECO:0000313" key="3">
    <source>
        <dbReference type="Proteomes" id="UP000030640"/>
    </source>
</evidence>
<keyword evidence="3" id="KW-1185">Reference proteome</keyword>
<dbReference type="VEuPathDB" id="PlasmoDB:C922_03487"/>
<dbReference type="EMBL" id="KI965474">
    <property type="protein sequence ID" value="EUD66017.1"/>
    <property type="molecule type" value="Genomic_DNA"/>
</dbReference>
<dbReference type="AlphaFoldDB" id="W6ZYU3"/>
<name>W6ZYU3_9APIC</name>
<evidence type="ECO:0000313" key="2">
    <source>
        <dbReference type="EMBL" id="EUD66017.1"/>
    </source>
</evidence>
<feature type="region of interest" description="Disordered" evidence="1">
    <location>
        <begin position="291"/>
        <end position="330"/>
    </location>
</feature>
<accession>W6ZYU3</accession>